<dbReference type="CDD" id="cd09111">
    <property type="entry name" value="PLDc_ymdC_like_1"/>
    <property type="match status" value="1"/>
</dbReference>
<dbReference type="PANTHER" id="PTHR21248:SF12">
    <property type="entry name" value="CARDIOLIPIN SYNTHASE C"/>
    <property type="match status" value="1"/>
</dbReference>
<dbReference type="GO" id="GO:0032049">
    <property type="term" value="P:cardiolipin biosynthetic process"/>
    <property type="evidence" value="ECO:0007669"/>
    <property type="project" value="UniProtKB-ARBA"/>
</dbReference>
<dbReference type="InterPro" id="IPR025202">
    <property type="entry name" value="PLD-like_dom"/>
</dbReference>
<dbReference type="GO" id="GO:0030572">
    <property type="term" value="F:phosphatidyltransferase activity"/>
    <property type="evidence" value="ECO:0007669"/>
    <property type="project" value="UniProtKB-ARBA"/>
</dbReference>
<dbReference type="SUPFAM" id="SSF56024">
    <property type="entry name" value="Phospholipase D/nuclease"/>
    <property type="match status" value="2"/>
</dbReference>
<comment type="caution">
    <text evidence="3">The sequence shown here is derived from an EMBL/GenBank/DDBJ whole genome shotgun (WGS) entry which is preliminary data.</text>
</comment>
<dbReference type="Gene3D" id="3.30.870.10">
    <property type="entry name" value="Endonuclease Chain A"/>
    <property type="match status" value="2"/>
</dbReference>
<dbReference type="SMART" id="SM00155">
    <property type="entry name" value="PLDc"/>
    <property type="match status" value="2"/>
</dbReference>
<dbReference type="InterPro" id="IPR001736">
    <property type="entry name" value="PLipase_D/transphosphatidylase"/>
</dbReference>
<feature type="chain" id="PRO_5016572212" evidence="1">
    <location>
        <begin position="22"/>
        <end position="510"/>
    </location>
</feature>
<evidence type="ECO:0000313" key="3">
    <source>
        <dbReference type="EMBL" id="RFP77512.1"/>
    </source>
</evidence>
<organism evidence="3 4">
    <name type="scientific">Hydrogenophaga borbori</name>
    <dbReference type="NCBI Taxonomy" id="2294117"/>
    <lineage>
        <taxon>Bacteria</taxon>
        <taxon>Pseudomonadati</taxon>
        <taxon>Pseudomonadota</taxon>
        <taxon>Betaproteobacteria</taxon>
        <taxon>Burkholderiales</taxon>
        <taxon>Comamonadaceae</taxon>
        <taxon>Hydrogenophaga</taxon>
    </lineage>
</organism>
<sequence length="510" mass="54934">MRRAATAGLIAMLSVLLPACALPPLDGRTESHALAPAEAAGTALGRALAPQAAAHPGQSGILPLGDALESFAARMLLARAAERTLDVQYYIWRDDITGHALLDELRQAAARGVRVRLLLDDNGQSMDATLLALDAQPGIEVRLFNPFSVRHPKALGYLTHFSRANRRMHNKALIADNQAAIIGGRNVGDEYFGATDGVLFADLDVLATGAVLPDLSADFDRYWASGSSYPIDRIVPAARAADARPDSEALARQDPRAARFSEALRASRFLPDLLAGTLEPLWAKVEMVSDDPRKGLGQARDQDLLAHQLRRILARPPRASLDLVSPYFVPTDAGVEVFARLAASGVRVRILTNALEATDVSAVHSGYARHRQALLRAGVQLYEMRRGATVPGRSGLMGSSGSSLHAKTFAIDGQRVFVGSMNFDPRSVRLNTELGFIIDSPAMAQAVERAFEREIPAAAYAVRLDGQGGLVWIERGDGGREIRHTREPGVGLGRSAWIGLLSLLPIEWLL</sequence>
<accession>A0A372EGI0</accession>
<evidence type="ECO:0000259" key="2">
    <source>
        <dbReference type="PROSITE" id="PS50035"/>
    </source>
</evidence>
<feature type="domain" description="PLD phosphodiesterase" evidence="2">
    <location>
        <begin position="164"/>
        <end position="191"/>
    </location>
</feature>
<feature type="signal peptide" evidence="1">
    <location>
        <begin position="1"/>
        <end position="21"/>
    </location>
</feature>
<dbReference type="PANTHER" id="PTHR21248">
    <property type="entry name" value="CARDIOLIPIN SYNTHASE"/>
    <property type="match status" value="1"/>
</dbReference>
<name>A0A372EGI0_9BURK</name>
<dbReference type="AlphaFoldDB" id="A0A372EGI0"/>
<reference evidence="3 4" key="1">
    <citation type="submission" date="2018-08" db="EMBL/GenBank/DDBJ databases">
        <title>Hydrogenophaga sp. LA-38 isolated from sludge.</title>
        <authorList>
            <person name="Im W.-T."/>
        </authorList>
    </citation>
    <scope>NUCLEOTIDE SEQUENCE [LARGE SCALE GENOMIC DNA]</scope>
    <source>
        <strain evidence="3 4">LA-38</strain>
    </source>
</reference>
<dbReference type="Pfam" id="PF13091">
    <property type="entry name" value="PLDc_2"/>
    <property type="match status" value="2"/>
</dbReference>
<feature type="domain" description="PLD phosphodiesterase" evidence="2">
    <location>
        <begin position="400"/>
        <end position="427"/>
    </location>
</feature>
<keyword evidence="4" id="KW-1185">Reference proteome</keyword>
<keyword evidence="1" id="KW-0732">Signal</keyword>
<dbReference type="Proteomes" id="UP000261931">
    <property type="component" value="Unassembled WGS sequence"/>
</dbReference>
<proteinExistence type="predicted"/>
<dbReference type="PROSITE" id="PS50035">
    <property type="entry name" value="PLD"/>
    <property type="match status" value="2"/>
</dbReference>
<evidence type="ECO:0000256" key="1">
    <source>
        <dbReference type="SAM" id="SignalP"/>
    </source>
</evidence>
<dbReference type="EMBL" id="QVLS01000011">
    <property type="protein sequence ID" value="RFP77512.1"/>
    <property type="molecule type" value="Genomic_DNA"/>
</dbReference>
<evidence type="ECO:0000313" key="4">
    <source>
        <dbReference type="Proteomes" id="UP000261931"/>
    </source>
</evidence>
<gene>
    <name evidence="3" type="ORF">DY262_17255</name>
</gene>
<protein>
    <submittedName>
        <fullName evidence="3">Phospholipase D family protein</fullName>
    </submittedName>
</protein>
<dbReference type="CDD" id="cd09113">
    <property type="entry name" value="PLDc_ymdC_like_2"/>
    <property type="match status" value="1"/>
</dbReference>